<name>A0A0E9QW84_ANGAN</name>
<reference evidence="1" key="1">
    <citation type="submission" date="2014-11" db="EMBL/GenBank/DDBJ databases">
        <authorList>
            <person name="Amaro Gonzalez C."/>
        </authorList>
    </citation>
    <scope>NUCLEOTIDE SEQUENCE</scope>
</reference>
<dbReference type="EMBL" id="GBXM01088234">
    <property type="protein sequence ID" value="JAH20343.1"/>
    <property type="molecule type" value="Transcribed_RNA"/>
</dbReference>
<protein>
    <submittedName>
        <fullName evidence="1">Uncharacterized protein</fullName>
    </submittedName>
</protein>
<sequence>MNLCSLTTKHKQYAQFLPAIKTPHYL</sequence>
<accession>A0A0E9QW84</accession>
<proteinExistence type="predicted"/>
<evidence type="ECO:0000313" key="1">
    <source>
        <dbReference type="EMBL" id="JAH20343.1"/>
    </source>
</evidence>
<organism evidence="1">
    <name type="scientific">Anguilla anguilla</name>
    <name type="common">European freshwater eel</name>
    <name type="synonym">Muraena anguilla</name>
    <dbReference type="NCBI Taxonomy" id="7936"/>
    <lineage>
        <taxon>Eukaryota</taxon>
        <taxon>Metazoa</taxon>
        <taxon>Chordata</taxon>
        <taxon>Craniata</taxon>
        <taxon>Vertebrata</taxon>
        <taxon>Euteleostomi</taxon>
        <taxon>Actinopterygii</taxon>
        <taxon>Neopterygii</taxon>
        <taxon>Teleostei</taxon>
        <taxon>Anguilliformes</taxon>
        <taxon>Anguillidae</taxon>
        <taxon>Anguilla</taxon>
    </lineage>
</organism>
<reference evidence="1" key="2">
    <citation type="journal article" date="2015" name="Fish Shellfish Immunol.">
        <title>Early steps in the European eel (Anguilla anguilla)-Vibrio vulnificus interaction in the gills: Role of the RtxA13 toxin.</title>
        <authorList>
            <person name="Callol A."/>
            <person name="Pajuelo D."/>
            <person name="Ebbesson L."/>
            <person name="Teles M."/>
            <person name="MacKenzie S."/>
            <person name="Amaro C."/>
        </authorList>
    </citation>
    <scope>NUCLEOTIDE SEQUENCE</scope>
</reference>
<dbReference type="AlphaFoldDB" id="A0A0E9QW84"/>